<dbReference type="EMBL" id="JAHUZE010000004">
    <property type="protein sequence ID" value="MBV7380326.1"/>
    <property type="molecule type" value="Genomic_DNA"/>
</dbReference>
<feature type="domain" description="HTH arsR-type" evidence="1">
    <location>
        <begin position="1"/>
        <end position="91"/>
    </location>
</feature>
<dbReference type="SMART" id="SM00418">
    <property type="entry name" value="HTH_ARSR"/>
    <property type="match status" value="1"/>
</dbReference>
<name>A0ABS6T769_9RHOB</name>
<protein>
    <submittedName>
        <fullName evidence="2">Metalloregulator ArsR/SmtB family transcription factor</fullName>
    </submittedName>
</protein>
<proteinExistence type="predicted"/>
<dbReference type="PROSITE" id="PS50987">
    <property type="entry name" value="HTH_ARSR_2"/>
    <property type="match status" value="1"/>
</dbReference>
<evidence type="ECO:0000259" key="1">
    <source>
        <dbReference type="PROSITE" id="PS50987"/>
    </source>
</evidence>
<dbReference type="PANTHER" id="PTHR38600">
    <property type="entry name" value="TRANSCRIPTIONAL REGULATORY PROTEIN"/>
    <property type="match status" value="1"/>
</dbReference>
<evidence type="ECO:0000313" key="3">
    <source>
        <dbReference type="Proteomes" id="UP000756530"/>
    </source>
</evidence>
<dbReference type="NCBIfam" id="NF033788">
    <property type="entry name" value="HTH_metalloreg"/>
    <property type="match status" value="1"/>
</dbReference>
<dbReference type="RefSeq" id="WP_218393537.1">
    <property type="nucleotide sequence ID" value="NZ_JAHUZE010000004.1"/>
</dbReference>
<dbReference type="Pfam" id="PF01022">
    <property type="entry name" value="HTH_5"/>
    <property type="match status" value="1"/>
</dbReference>
<accession>A0ABS6T769</accession>
<dbReference type="InterPro" id="IPR011991">
    <property type="entry name" value="ArsR-like_HTH"/>
</dbReference>
<dbReference type="InterPro" id="IPR001845">
    <property type="entry name" value="HTH_ArsR_DNA-bd_dom"/>
</dbReference>
<gene>
    <name evidence="2" type="ORF">KJP28_15480</name>
</gene>
<sequence>MSLVQTFAALADPTRLALVSQLAGGPANVSELSEAHSLSQPAISKHLKVLEKAGLIETTVQGQTRPRKLVANNLQQVDLWLNAFRSLWDARLDRLGDFLDDGEDLQ</sequence>
<dbReference type="Proteomes" id="UP000756530">
    <property type="component" value="Unassembled WGS sequence"/>
</dbReference>
<reference evidence="2 3" key="1">
    <citation type="submission" date="2021-05" db="EMBL/GenBank/DDBJ databases">
        <title>Culturable bacteria isolated from Daya Bay.</title>
        <authorList>
            <person name="Zheng W."/>
            <person name="Yu S."/>
            <person name="Huang Y."/>
        </authorList>
    </citation>
    <scope>NUCLEOTIDE SEQUENCE [LARGE SCALE GENOMIC DNA]</scope>
    <source>
        <strain evidence="2 3">DP4N28-5</strain>
    </source>
</reference>
<dbReference type="CDD" id="cd00090">
    <property type="entry name" value="HTH_ARSR"/>
    <property type="match status" value="1"/>
</dbReference>
<organism evidence="2 3">
    <name type="scientific">Maritimibacter dapengensis</name>
    <dbReference type="NCBI Taxonomy" id="2836868"/>
    <lineage>
        <taxon>Bacteria</taxon>
        <taxon>Pseudomonadati</taxon>
        <taxon>Pseudomonadota</taxon>
        <taxon>Alphaproteobacteria</taxon>
        <taxon>Rhodobacterales</taxon>
        <taxon>Roseobacteraceae</taxon>
        <taxon>Maritimibacter</taxon>
    </lineage>
</organism>
<dbReference type="PANTHER" id="PTHR38600:SF2">
    <property type="entry name" value="SLL0088 PROTEIN"/>
    <property type="match status" value="1"/>
</dbReference>
<keyword evidence="3" id="KW-1185">Reference proteome</keyword>
<comment type="caution">
    <text evidence="2">The sequence shown here is derived from an EMBL/GenBank/DDBJ whole genome shotgun (WGS) entry which is preliminary data.</text>
</comment>
<evidence type="ECO:0000313" key="2">
    <source>
        <dbReference type="EMBL" id="MBV7380326.1"/>
    </source>
</evidence>